<reference evidence="2 3" key="1">
    <citation type="submission" date="2014-02" db="EMBL/GenBank/DDBJ databases">
        <title>The genome sequence of the entomopathogenic fungus Metarhizium robertsii ARSEF 2575.</title>
        <authorList>
            <person name="Giuliano Garisto Donzelli B."/>
            <person name="Roe B.A."/>
            <person name="Macmil S.L."/>
            <person name="Krasnoff S.B."/>
            <person name="Gibson D.M."/>
        </authorList>
    </citation>
    <scope>NUCLEOTIDE SEQUENCE [LARGE SCALE GENOMIC DNA]</scope>
    <source>
        <strain evidence="2 3">ARSEF 2575</strain>
    </source>
</reference>
<evidence type="ECO:0000256" key="1">
    <source>
        <dbReference type="SAM" id="MobiDB-lite"/>
    </source>
</evidence>
<feature type="region of interest" description="Disordered" evidence="1">
    <location>
        <begin position="376"/>
        <end position="445"/>
    </location>
</feature>
<dbReference type="OrthoDB" id="5415154at2759"/>
<evidence type="ECO:0000313" key="2">
    <source>
        <dbReference type="EMBL" id="EXU94561.1"/>
    </source>
</evidence>
<dbReference type="HOGENOM" id="CLU_030967_0_0_1"/>
<gene>
    <name evidence="2" type="ORF">X797_012367</name>
</gene>
<dbReference type="InterPro" id="IPR052579">
    <property type="entry name" value="Zinc_finger_SWIM"/>
</dbReference>
<protein>
    <submittedName>
        <fullName evidence="2">Uncharacterized protein</fullName>
    </submittedName>
</protein>
<sequence length="445" mass="50480">MIRWFSDHQYTREDIDGDESKGVAGLRQLVKDYVYSYTFEDLEANRTLLINSLQPEDRQYIADNWQTKESRFVVAYTKQYTNLGCRASQTVESQNRLIHQVTHGHMSIAASAAGIADWNRDFYNEMMEEEDRSLTEKAVGVDRRAFQLLTGTVSLYAISLIDQQWVKLKRLIGDGEDIESRPCRCVMREQWLLPCYHDLWKAYDTGIPLPRSLVHPRYWLAGHVHRSREWAPSYESITPLIISPKRARVESALQKLVQLRDEFDGEERDKFEQQLLALAGRGEAIASNCRAIGAIPISAPEALPNRRAIGRREATRTGRLLTALEQQERDSQRVQREANAQSRDDVILSQRQPSQGSTIVVNVDQGDTQLTVIVSSSSGANSEASDEETTVALPQSQTESPILRPPSSTAPPAVAGEIRSKRRRAQSGFYAALMDDDSQEMKRRR</sequence>
<dbReference type="PANTHER" id="PTHR31569">
    <property type="entry name" value="SWIM-TYPE DOMAIN-CONTAINING PROTEIN"/>
    <property type="match status" value="1"/>
</dbReference>
<dbReference type="AlphaFoldDB" id="A0A014P049"/>
<dbReference type="Proteomes" id="UP000030151">
    <property type="component" value="Unassembled WGS sequence"/>
</dbReference>
<organism evidence="2 3">
    <name type="scientific">Metarhizium robertsii</name>
    <dbReference type="NCBI Taxonomy" id="568076"/>
    <lineage>
        <taxon>Eukaryota</taxon>
        <taxon>Fungi</taxon>
        <taxon>Dikarya</taxon>
        <taxon>Ascomycota</taxon>
        <taxon>Pezizomycotina</taxon>
        <taxon>Sordariomycetes</taxon>
        <taxon>Hypocreomycetidae</taxon>
        <taxon>Hypocreales</taxon>
        <taxon>Clavicipitaceae</taxon>
        <taxon>Metarhizium</taxon>
    </lineage>
</organism>
<name>A0A014P049_9HYPO</name>
<dbReference type="EMBL" id="JELW01000239">
    <property type="protein sequence ID" value="EXU94561.1"/>
    <property type="molecule type" value="Genomic_DNA"/>
</dbReference>
<dbReference type="PANTHER" id="PTHR31569:SF4">
    <property type="entry name" value="SWIM-TYPE DOMAIN-CONTAINING PROTEIN"/>
    <property type="match status" value="1"/>
</dbReference>
<accession>A0A014P049</accession>
<comment type="caution">
    <text evidence="2">The sequence shown here is derived from an EMBL/GenBank/DDBJ whole genome shotgun (WGS) entry which is preliminary data.</text>
</comment>
<evidence type="ECO:0000313" key="3">
    <source>
        <dbReference type="Proteomes" id="UP000030151"/>
    </source>
</evidence>
<proteinExistence type="predicted"/>